<name>A0ABT0H162_9HYPH</name>
<dbReference type="EMBL" id="JALNMJ010000022">
    <property type="protein sequence ID" value="MCK7615210.1"/>
    <property type="molecule type" value="Genomic_DNA"/>
</dbReference>
<organism evidence="1 2">
    <name type="scientific">Roseibium sediminicola</name>
    <dbReference type="NCBI Taxonomy" id="2933272"/>
    <lineage>
        <taxon>Bacteria</taxon>
        <taxon>Pseudomonadati</taxon>
        <taxon>Pseudomonadota</taxon>
        <taxon>Alphaproteobacteria</taxon>
        <taxon>Hyphomicrobiales</taxon>
        <taxon>Stappiaceae</taxon>
        <taxon>Roseibium</taxon>
    </lineage>
</organism>
<keyword evidence="2" id="KW-1185">Reference proteome</keyword>
<comment type="caution">
    <text evidence="1">The sequence shown here is derived from an EMBL/GenBank/DDBJ whole genome shotgun (WGS) entry which is preliminary data.</text>
</comment>
<reference evidence="1" key="1">
    <citation type="submission" date="2022-04" db="EMBL/GenBank/DDBJ databases">
        <title>Roseibium sp. CAU 1639 isolated from mud.</title>
        <authorList>
            <person name="Kim W."/>
        </authorList>
    </citation>
    <scope>NUCLEOTIDE SEQUENCE</scope>
    <source>
        <strain evidence="1">CAU 1639</strain>
    </source>
</reference>
<dbReference type="Proteomes" id="UP001431221">
    <property type="component" value="Unassembled WGS sequence"/>
</dbReference>
<dbReference type="RefSeq" id="WP_248158282.1">
    <property type="nucleotide sequence ID" value="NZ_JALNMJ010000022.1"/>
</dbReference>
<protein>
    <submittedName>
        <fullName evidence="1">Uncharacterized protein</fullName>
    </submittedName>
</protein>
<evidence type="ECO:0000313" key="2">
    <source>
        <dbReference type="Proteomes" id="UP001431221"/>
    </source>
</evidence>
<evidence type="ECO:0000313" key="1">
    <source>
        <dbReference type="EMBL" id="MCK7615210.1"/>
    </source>
</evidence>
<sequence>MSLQIATSDIRQTLKVFSWARAQHLLRCRGYPVSFAGAAALVAAETGIRGTRAAAALSGGFSSADTQARLAAWNGLSIKQKHGEPVLVADPDADFERGSGGGAVPVSIEEAQRRLERGIA</sequence>
<gene>
    <name evidence="1" type="ORF">M0H32_23845</name>
</gene>
<accession>A0ABT0H162</accession>
<proteinExistence type="predicted"/>